<evidence type="ECO:0000256" key="1">
    <source>
        <dbReference type="SAM" id="MobiDB-lite"/>
    </source>
</evidence>
<feature type="region of interest" description="Disordered" evidence="1">
    <location>
        <begin position="76"/>
        <end position="116"/>
    </location>
</feature>
<gene>
    <name evidence="2" type="ORF">BBB_1684</name>
</gene>
<protein>
    <recommendedName>
        <fullName evidence="4">Cytosolic protein</fullName>
    </recommendedName>
</protein>
<dbReference type="HOGENOM" id="CLU_131526_5_1_11"/>
<evidence type="ECO:0000313" key="2">
    <source>
        <dbReference type="EMBL" id="AFL05274.1"/>
    </source>
</evidence>
<reference evidence="2 3" key="1">
    <citation type="journal article" date="2012" name="J. Bacteriol.">
        <title>Complete Genome Sequence of the Probiotic Bacterium Bifidobacterium bifidum Strain BGN4.</title>
        <authorList>
            <person name="Yu D.S."/>
            <person name="Jeong H."/>
            <person name="Lee D.H."/>
            <person name="Kwon S.K."/>
            <person name="Song J.Y."/>
            <person name="Kim B.K."/>
            <person name="Park M.S."/>
            <person name="Ji G.E."/>
            <person name="Oh T.K."/>
            <person name="Kim J.F."/>
        </authorList>
    </citation>
    <scope>NUCLEOTIDE SEQUENCE [LARGE SCALE GENOMIC DNA]</scope>
    <source>
        <strain evidence="2 3">BGN4</strain>
    </source>
</reference>
<dbReference type="Proteomes" id="UP000006173">
    <property type="component" value="Chromosome"/>
</dbReference>
<sequence>MRRVGVILEPQVTKGGIMADFDLGEGLRRVFLAGVGALATGVELGQQSFEKSQQIVDGLVKKGELTVEQGKALNTELKHKAQEAKEKAEEKTEGAKEQSDAGAAAEDPSPAEGSAA</sequence>
<name>I3WK61_BIFBI</name>
<dbReference type="PATRIC" id="fig|484020.3.peg.1667"/>
<evidence type="ECO:0000313" key="3">
    <source>
        <dbReference type="Proteomes" id="UP000006173"/>
    </source>
</evidence>
<dbReference type="KEGG" id="bbf:BBB_1684"/>
<proteinExistence type="predicted"/>
<organism evidence="2 3">
    <name type="scientific">Bifidobacterium bifidum BGN4</name>
    <dbReference type="NCBI Taxonomy" id="484020"/>
    <lineage>
        <taxon>Bacteria</taxon>
        <taxon>Bacillati</taxon>
        <taxon>Actinomycetota</taxon>
        <taxon>Actinomycetes</taxon>
        <taxon>Bifidobacteriales</taxon>
        <taxon>Bifidobacteriaceae</taxon>
        <taxon>Bifidobacterium</taxon>
    </lineage>
</organism>
<dbReference type="AlphaFoldDB" id="I3WK61"/>
<evidence type="ECO:0008006" key="4">
    <source>
        <dbReference type="Google" id="ProtNLM"/>
    </source>
</evidence>
<accession>I3WK61</accession>
<dbReference type="EMBL" id="CP001361">
    <property type="protein sequence ID" value="AFL05274.1"/>
    <property type="molecule type" value="Genomic_DNA"/>
</dbReference>
<feature type="compositionally biased region" description="Basic and acidic residues" evidence="1">
    <location>
        <begin position="76"/>
        <end position="99"/>
    </location>
</feature>